<comment type="caution">
    <text evidence="1">The sequence shown here is derived from an EMBL/GenBank/DDBJ whole genome shotgun (WGS) entry which is preliminary data.</text>
</comment>
<dbReference type="Proteomes" id="UP000705867">
    <property type="component" value="Unassembled WGS sequence"/>
</dbReference>
<evidence type="ECO:0000313" key="2">
    <source>
        <dbReference type="Proteomes" id="UP000705867"/>
    </source>
</evidence>
<protein>
    <submittedName>
        <fullName evidence="1">Uncharacterized protein</fullName>
    </submittedName>
</protein>
<name>A0A953JE52_9BACT</name>
<accession>A0A953JE52</accession>
<reference evidence="1" key="1">
    <citation type="journal article" date="2021" name="bioRxiv">
        <title>Unraveling nitrogen, sulfur and carbon metabolic pathways and microbial community transcriptional responses to substrate deprivation and toxicity stresses in a bioreactor mimicking anoxic brackish coastal sediment conditions.</title>
        <authorList>
            <person name="Martins P.D."/>
            <person name="Echeveste M.J."/>
            <person name="Arshad A."/>
            <person name="Kurth J."/>
            <person name="Ouboter H."/>
            <person name="Jetten M.S.M."/>
            <person name="Welte C.U."/>
        </authorList>
    </citation>
    <scope>NUCLEOTIDE SEQUENCE</scope>
    <source>
        <strain evidence="1">MAG_39</strain>
    </source>
</reference>
<dbReference type="EMBL" id="JAIOIV010000095">
    <property type="protein sequence ID" value="MBZ0156895.1"/>
    <property type="molecule type" value="Genomic_DNA"/>
</dbReference>
<gene>
    <name evidence="1" type="ORF">K8I29_11895</name>
</gene>
<proteinExistence type="predicted"/>
<reference evidence="1" key="2">
    <citation type="submission" date="2021-08" db="EMBL/GenBank/DDBJ databases">
        <authorList>
            <person name="Dalcin Martins P."/>
        </authorList>
    </citation>
    <scope>NUCLEOTIDE SEQUENCE</scope>
    <source>
        <strain evidence="1">MAG_39</strain>
    </source>
</reference>
<sequence>MVHAEEYDALLKDIGREYFVPTIRYVPDLAAWARQNRVDLHEPRQPMKLVVDEEEGLVMVVQAEVAEDILDAIITGLDVRWQVVDNAEDLSLRFDTMERRLAYCFLKEYARTRESLAEDERLEDEWALRQMERLGLFDRVRMAERDMQGRRG</sequence>
<evidence type="ECO:0000313" key="1">
    <source>
        <dbReference type="EMBL" id="MBZ0156895.1"/>
    </source>
</evidence>
<dbReference type="AlphaFoldDB" id="A0A953JE52"/>
<organism evidence="1 2">
    <name type="scientific">Candidatus Nitrobium versatile</name>
    <dbReference type="NCBI Taxonomy" id="2884831"/>
    <lineage>
        <taxon>Bacteria</taxon>
        <taxon>Pseudomonadati</taxon>
        <taxon>Nitrospirota</taxon>
        <taxon>Nitrospiria</taxon>
        <taxon>Nitrospirales</taxon>
        <taxon>Nitrospiraceae</taxon>
        <taxon>Candidatus Nitrobium</taxon>
    </lineage>
</organism>